<evidence type="ECO:0000313" key="8">
    <source>
        <dbReference type="Proteomes" id="UP000886657"/>
    </source>
</evidence>
<dbReference type="GO" id="GO:0006633">
    <property type="term" value="P:fatty acid biosynthetic process"/>
    <property type="evidence" value="ECO:0007669"/>
    <property type="project" value="TreeGrafter"/>
</dbReference>
<dbReference type="FunFam" id="3.30.300.30:FF:000028">
    <property type="entry name" value="AMP-dependent synthetase"/>
    <property type="match status" value="1"/>
</dbReference>
<comment type="similarity">
    <text evidence="1">Belongs to the ATP-dependent AMP-binding enzyme family.</text>
</comment>
<dbReference type="GO" id="GO:0004321">
    <property type="term" value="F:fatty-acyl-CoA synthase activity"/>
    <property type="evidence" value="ECO:0007669"/>
    <property type="project" value="TreeGrafter"/>
</dbReference>
<evidence type="ECO:0000256" key="3">
    <source>
        <dbReference type="ARBA" id="ARBA00022741"/>
    </source>
</evidence>
<dbReference type="GO" id="GO:0016405">
    <property type="term" value="F:CoA-ligase activity"/>
    <property type="evidence" value="ECO:0007669"/>
    <property type="project" value="UniProtKB-ARBA"/>
</dbReference>
<dbReference type="InterPro" id="IPR042099">
    <property type="entry name" value="ANL_N_sf"/>
</dbReference>
<gene>
    <name evidence="7" type="ORF">IPP58_04165</name>
</gene>
<evidence type="ECO:0000259" key="5">
    <source>
        <dbReference type="Pfam" id="PF00501"/>
    </source>
</evidence>
<keyword evidence="3" id="KW-0547">Nucleotide-binding</keyword>
<proteinExistence type="inferred from homology"/>
<dbReference type="InterPro" id="IPR000873">
    <property type="entry name" value="AMP-dep_synth/lig_dom"/>
</dbReference>
<dbReference type="InterPro" id="IPR051087">
    <property type="entry name" value="Mitochondrial_ACSM"/>
</dbReference>
<dbReference type="InterPro" id="IPR025110">
    <property type="entry name" value="AMP-bd_C"/>
</dbReference>
<accession>A0A9D7XKL6</accession>
<comment type="caution">
    <text evidence="7">The sequence shown here is derived from an EMBL/GenBank/DDBJ whole genome shotgun (WGS) entry which is preliminary data.</text>
</comment>
<name>A0A9D7XKL6_9BACT</name>
<dbReference type="AlphaFoldDB" id="A0A9D7XKL6"/>
<evidence type="ECO:0000259" key="6">
    <source>
        <dbReference type="Pfam" id="PF13193"/>
    </source>
</evidence>
<dbReference type="Pfam" id="PF13193">
    <property type="entry name" value="AMP-binding_C"/>
    <property type="match status" value="1"/>
</dbReference>
<dbReference type="Pfam" id="PF00501">
    <property type="entry name" value="AMP-binding"/>
    <property type="match status" value="1"/>
</dbReference>
<evidence type="ECO:0000256" key="1">
    <source>
        <dbReference type="ARBA" id="ARBA00006432"/>
    </source>
</evidence>
<dbReference type="EMBL" id="JADKIO010000005">
    <property type="protein sequence ID" value="MBK9795680.1"/>
    <property type="molecule type" value="Genomic_DNA"/>
</dbReference>
<reference evidence="7" key="1">
    <citation type="submission" date="2020-10" db="EMBL/GenBank/DDBJ databases">
        <title>Connecting structure to function with the recovery of over 1000 high-quality activated sludge metagenome-assembled genomes encoding full-length rRNA genes using long-read sequencing.</title>
        <authorList>
            <person name="Singleton C.M."/>
            <person name="Petriglieri F."/>
            <person name="Kristensen J.M."/>
            <person name="Kirkegaard R.H."/>
            <person name="Michaelsen T.Y."/>
            <person name="Andersen M.H."/>
            <person name="Karst S.M."/>
            <person name="Dueholm M.S."/>
            <person name="Nielsen P.H."/>
            <person name="Albertsen M."/>
        </authorList>
    </citation>
    <scope>NUCLEOTIDE SEQUENCE</scope>
    <source>
        <strain evidence="7">Skiv_18-Q3-R9-52_MAXAC.067</strain>
    </source>
</reference>
<evidence type="ECO:0000313" key="7">
    <source>
        <dbReference type="EMBL" id="MBK9795680.1"/>
    </source>
</evidence>
<dbReference type="Gene3D" id="3.30.300.30">
    <property type="match status" value="1"/>
</dbReference>
<dbReference type="PANTHER" id="PTHR43605">
    <property type="entry name" value="ACYL-COENZYME A SYNTHETASE"/>
    <property type="match status" value="1"/>
</dbReference>
<dbReference type="PANTHER" id="PTHR43605:SF10">
    <property type="entry name" value="ACYL-COA SYNTHETASE MEDIUM CHAIN FAMILY MEMBER 3"/>
    <property type="match status" value="1"/>
</dbReference>
<dbReference type="SUPFAM" id="SSF56801">
    <property type="entry name" value="Acetyl-CoA synthetase-like"/>
    <property type="match status" value="1"/>
</dbReference>
<dbReference type="Proteomes" id="UP000886657">
    <property type="component" value="Unassembled WGS sequence"/>
</dbReference>
<keyword evidence="4" id="KW-0067">ATP-binding</keyword>
<dbReference type="GO" id="GO:0005524">
    <property type="term" value="F:ATP binding"/>
    <property type="evidence" value="ECO:0007669"/>
    <property type="project" value="UniProtKB-KW"/>
</dbReference>
<dbReference type="InterPro" id="IPR045851">
    <property type="entry name" value="AMP-bd_C_sf"/>
</dbReference>
<organism evidence="7 8">
    <name type="scientific">Candidatus Geothrix skivensis</name>
    <dbReference type="NCBI Taxonomy" id="2954439"/>
    <lineage>
        <taxon>Bacteria</taxon>
        <taxon>Pseudomonadati</taxon>
        <taxon>Acidobacteriota</taxon>
        <taxon>Holophagae</taxon>
        <taxon>Holophagales</taxon>
        <taxon>Holophagaceae</taxon>
        <taxon>Geothrix</taxon>
    </lineage>
</organism>
<evidence type="ECO:0000256" key="2">
    <source>
        <dbReference type="ARBA" id="ARBA00022598"/>
    </source>
</evidence>
<evidence type="ECO:0000256" key="4">
    <source>
        <dbReference type="ARBA" id="ARBA00022840"/>
    </source>
</evidence>
<sequence length="558" mass="62064">MKGREAFLAARDLMIRHREDLPGACREFRWPVLETFNWALDHFDAYAVDHHGPALWIVEEDGRETKVSFEDLSRRSNRVANALRALGVRRGDGVLVMLDNVLPLWEVMLACIKLGAVLVPSTLLLSVADIQDRIDRGGIRHLVVDATQTPKFDGMDPGFTRICVGGEVAGWHAFDGLYQGAPTFEPDAITRATDPMLLYFTSGTTAKPKLVLHTHQSYPVGHLSTMYWVGLREGDIHYNISSPGWAKHAWSSFFAPWNAGACIFVYRAARFSASATLQVIADKGVTTLCAPPTVWRLFIQEDLAAFKVRLREVVGAGEPLNPEVISQVQKAWGLTIRDGYGQTETTAQVGNPPGQPVKAGSMGRALPGYEVVLLDPDGREAQEGEISLKLSPRPLGLMVGYKDDPAKMAKAEAEGFYRTGDVATRDEDGYLFFVGRADDVFKSSDYRISPFELESFLIEHESVAEAAVVPSPDPLKLTVPKAYIILRAGFPPDRTTALALFRFIRERLSPYKRIRILEFGDLPKTISGKIRRVELRKRAAEASHSPTEFREEQFPELK</sequence>
<dbReference type="Gene3D" id="3.40.50.12780">
    <property type="entry name" value="N-terminal domain of ligase-like"/>
    <property type="match status" value="1"/>
</dbReference>
<keyword evidence="2" id="KW-0436">Ligase</keyword>
<feature type="domain" description="AMP-binding enzyme C-terminal" evidence="6">
    <location>
        <begin position="452"/>
        <end position="529"/>
    </location>
</feature>
<protein>
    <submittedName>
        <fullName evidence="7">AMP-binding protein</fullName>
    </submittedName>
</protein>
<feature type="domain" description="AMP-dependent synthetase/ligase" evidence="5">
    <location>
        <begin position="59"/>
        <end position="389"/>
    </location>
</feature>
<dbReference type="GO" id="GO:0006637">
    <property type="term" value="P:acyl-CoA metabolic process"/>
    <property type="evidence" value="ECO:0007669"/>
    <property type="project" value="TreeGrafter"/>
</dbReference>
<dbReference type="GO" id="GO:0015645">
    <property type="term" value="F:fatty acid ligase activity"/>
    <property type="evidence" value="ECO:0007669"/>
    <property type="project" value="TreeGrafter"/>
</dbReference>